<keyword evidence="3" id="KW-1185">Reference proteome</keyword>
<proteinExistence type="predicted"/>
<dbReference type="RefSeq" id="WP_267775401.1">
    <property type="nucleotide sequence ID" value="NZ_JAPNKE010000002.1"/>
</dbReference>
<protein>
    <submittedName>
        <fullName evidence="2">Uncharacterized protein</fullName>
    </submittedName>
</protein>
<comment type="caution">
    <text evidence="2">The sequence shown here is derived from an EMBL/GenBank/DDBJ whole genome shotgun (WGS) entry which is preliminary data.</text>
</comment>
<organism evidence="2 3">
    <name type="scientific">Nannocystis pusilla</name>
    <dbReference type="NCBI Taxonomy" id="889268"/>
    <lineage>
        <taxon>Bacteria</taxon>
        <taxon>Pseudomonadati</taxon>
        <taxon>Myxococcota</taxon>
        <taxon>Polyangia</taxon>
        <taxon>Nannocystales</taxon>
        <taxon>Nannocystaceae</taxon>
        <taxon>Nannocystis</taxon>
    </lineage>
</organism>
<evidence type="ECO:0000313" key="2">
    <source>
        <dbReference type="EMBL" id="MCY1012063.1"/>
    </source>
</evidence>
<dbReference type="Proteomes" id="UP001150924">
    <property type="component" value="Unassembled WGS sequence"/>
</dbReference>
<feature type="compositionally biased region" description="Basic and acidic residues" evidence="1">
    <location>
        <begin position="9"/>
        <end position="18"/>
    </location>
</feature>
<gene>
    <name evidence="2" type="ORF">OV079_42260</name>
</gene>
<name>A0A9X3F5N3_9BACT</name>
<dbReference type="EMBL" id="JAPNKE010000002">
    <property type="protein sequence ID" value="MCY1012063.1"/>
    <property type="molecule type" value="Genomic_DNA"/>
</dbReference>
<evidence type="ECO:0000313" key="3">
    <source>
        <dbReference type="Proteomes" id="UP001150924"/>
    </source>
</evidence>
<reference evidence="2" key="1">
    <citation type="submission" date="2022-11" db="EMBL/GenBank/DDBJ databases">
        <title>Minimal conservation of predation-associated metabolite biosynthetic gene clusters underscores biosynthetic potential of Myxococcota including descriptions for ten novel species: Archangium lansinium sp. nov., Myxococcus landrumus sp. nov., Nannocystis bai.</title>
        <authorList>
            <person name="Ahearne A."/>
            <person name="Stevens C."/>
            <person name="Phillips K."/>
        </authorList>
    </citation>
    <scope>NUCLEOTIDE SEQUENCE</scope>
    <source>
        <strain evidence="2">Na p29</strain>
    </source>
</reference>
<feature type="region of interest" description="Disordered" evidence="1">
    <location>
        <begin position="1"/>
        <end position="23"/>
    </location>
</feature>
<accession>A0A9X3F5N3</accession>
<evidence type="ECO:0000256" key="1">
    <source>
        <dbReference type="SAM" id="MobiDB-lite"/>
    </source>
</evidence>
<dbReference type="AlphaFoldDB" id="A0A9X3F5N3"/>
<sequence>MALSASGIRDQDRGELPRRQSGLAAATPRFAPWARRAGHFKFIDAWLGEQREA</sequence>